<evidence type="ECO:0000313" key="2">
    <source>
        <dbReference type="EMBL" id="KAK1620375.1"/>
    </source>
</evidence>
<accession>A0AAD8VX23</accession>
<name>A0AAD8VX23_LOLMU</name>
<keyword evidence="1" id="KW-0732">Signal</keyword>
<gene>
    <name evidence="2" type="ORF">QYE76_025892</name>
</gene>
<feature type="chain" id="PRO_5042265656" evidence="1">
    <location>
        <begin position="24"/>
        <end position="81"/>
    </location>
</feature>
<reference evidence="2" key="1">
    <citation type="submission" date="2023-07" db="EMBL/GenBank/DDBJ databases">
        <title>A chromosome-level genome assembly of Lolium multiflorum.</title>
        <authorList>
            <person name="Chen Y."/>
            <person name="Copetti D."/>
            <person name="Kolliker R."/>
            <person name="Studer B."/>
        </authorList>
    </citation>
    <scope>NUCLEOTIDE SEQUENCE</scope>
    <source>
        <strain evidence="2">02402/16</strain>
        <tissue evidence="2">Leaf</tissue>
    </source>
</reference>
<sequence>MRTIHGALLLAIVLLSLSSEIMSAREVPADGDPFPPEKTCTKLIDVGRTCNADRCSDHCDKAVQAVNSQCGAAGCTCLYYC</sequence>
<dbReference type="AlphaFoldDB" id="A0AAD8VX23"/>
<protein>
    <submittedName>
        <fullName evidence="2">Uncharacterized protein</fullName>
    </submittedName>
</protein>
<dbReference type="Proteomes" id="UP001231189">
    <property type="component" value="Unassembled WGS sequence"/>
</dbReference>
<keyword evidence="3" id="KW-1185">Reference proteome</keyword>
<organism evidence="2 3">
    <name type="scientific">Lolium multiflorum</name>
    <name type="common">Italian ryegrass</name>
    <name type="synonym">Lolium perenne subsp. multiflorum</name>
    <dbReference type="NCBI Taxonomy" id="4521"/>
    <lineage>
        <taxon>Eukaryota</taxon>
        <taxon>Viridiplantae</taxon>
        <taxon>Streptophyta</taxon>
        <taxon>Embryophyta</taxon>
        <taxon>Tracheophyta</taxon>
        <taxon>Spermatophyta</taxon>
        <taxon>Magnoliopsida</taxon>
        <taxon>Liliopsida</taxon>
        <taxon>Poales</taxon>
        <taxon>Poaceae</taxon>
        <taxon>BOP clade</taxon>
        <taxon>Pooideae</taxon>
        <taxon>Poodae</taxon>
        <taxon>Poeae</taxon>
        <taxon>Poeae Chloroplast Group 2 (Poeae type)</taxon>
        <taxon>Loliodinae</taxon>
        <taxon>Loliinae</taxon>
        <taxon>Lolium</taxon>
    </lineage>
</organism>
<feature type="signal peptide" evidence="1">
    <location>
        <begin position="1"/>
        <end position="23"/>
    </location>
</feature>
<comment type="caution">
    <text evidence="2">The sequence shown here is derived from an EMBL/GenBank/DDBJ whole genome shotgun (WGS) entry which is preliminary data.</text>
</comment>
<proteinExistence type="predicted"/>
<evidence type="ECO:0000256" key="1">
    <source>
        <dbReference type="SAM" id="SignalP"/>
    </source>
</evidence>
<evidence type="ECO:0000313" key="3">
    <source>
        <dbReference type="Proteomes" id="UP001231189"/>
    </source>
</evidence>
<dbReference type="EMBL" id="JAUUTY010000006">
    <property type="protein sequence ID" value="KAK1620375.1"/>
    <property type="molecule type" value="Genomic_DNA"/>
</dbReference>